<dbReference type="OrthoDB" id="446425at2759"/>
<reference evidence="2" key="1">
    <citation type="submission" date="2021-02" db="EMBL/GenBank/DDBJ databases">
        <authorList>
            <person name="Dougan E. K."/>
            <person name="Rhodes N."/>
            <person name="Thang M."/>
            <person name="Chan C."/>
        </authorList>
    </citation>
    <scope>NUCLEOTIDE SEQUENCE</scope>
</reference>
<dbReference type="AlphaFoldDB" id="A0A812JVX7"/>
<name>A0A812JVX7_SYMPI</name>
<evidence type="ECO:0000313" key="3">
    <source>
        <dbReference type="Proteomes" id="UP000649617"/>
    </source>
</evidence>
<sequence length="87" mass="10111">VRLARGRVSRHAARARCHMPLSCGFASTPNPKKDEKKVPPETPEQVTLKLKEQRDYWNNQERSTVKTILSQWGGLLFFGFWCLIVWI</sequence>
<organism evidence="2 3">
    <name type="scientific">Symbiodinium pilosum</name>
    <name type="common">Dinoflagellate</name>
    <dbReference type="NCBI Taxonomy" id="2952"/>
    <lineage>
        <taxon>Eukaryota</taxon>
        <taxon>Sar</taxon>
        <taxon>Alveolata</taxon>
        <taxon>Dinophyceae</taxon>
        <taxon>Suessiales</taxon>
        <taxon>Symbiodiniaceae</taxon>
        <taxon>Symbiodinium</taxon>
    </lineage>
</organism>
<evidence type="ECO:0000256" key="1">
    <source>
        <dbReference type="SAM" id="Phobius"/>
    </source>
</evidence>
<gene>
    <name evidence="2" type="primary">PIP5K7</name>
    <name evidence="2" type="ORF">SPIL2461_LOCUS2654</name>
</gene>
<keyword evidence="3" id="KW-1185">Reference proteome</keyword>
<protein>
    <submittedName>
        <fullName evidence="2">PIP5K7 protein</fullName>
    </submittedName>
</protein>
<keyword evidence="1" id="KW-0812">Transmembrane</keyword>
<feature type="transmembrane region" description="Helical" evidence="1">
    <location>
        <begin position="68"/>
        <end position="86"/>
    </location>
</feature>
<feature type="non-terminal residue" evidence="2">
    <location>
        <position position="1"/>
    </location>
</feature>
<evidence type="ECO:0000313" key="2">
    <source>
        <dbReference type="EMBL" id="CAE7216774.1"/>
    </source>
</evidence>
<accession>A0A812JVX7</accession>
<feature type="non-terminal residue" evidence="2">
    <location>
        <position position="87"/>
    </location>
</feature>
<dbReference type="EMBL" id="CAJNIZ010002947">
    <property type="protein sequence ID" value="CAE7216774.1"/>
    <property type="molecule type" value="Genomic_DNA"/>
</dbReference>
<comment type="caution">
    <text evidence="2">The sequence shown here is derived from an EMBL/GenBank/DDBJ whole genome shotgun (WGS) entry which is preliminary data.</text>
</comment>
<proteinExistence type="predicted"/>
<keyword evidence="1" id="KW-1133">Transmembrane helix</keyword>
<dbReference type="Proteomes" id="UP000649617">
    <property type="component" value="Unassembled WGS sequence"/>
</dbReference>
<keyword evidence="1" id="KW-0472">Membrane</keyword>